<dbReference type="EMBL" id="FMYF01000003">
    <property type="protein sequence ID" value="SDB81872.1"/>
    <property type="molecule type" value="Genomic_DNA"/>
</dbReference>
<dbReference type="InterPro" id="IPR050228">
    <property type="entry name" value="Carboxylesterase_BioH"/>
</dbReference>
<dbReference type="Proteomes" id="UP000199086">
    <property type="component" value="Unassembled WGS sequence"/>
</dbReference>
<dbReference type="InterPro" id="IPR000073">
    <property type="entry name" value="AB_hydrolase_1"/>
</dbReference>
<reference evidence="2 3" key="1">
    <citation type="submission" date="2016-06" db="EMBL/GenBank/DDBJ databases">
        <authorList>
            <person name="Olsen C.W."/>
            <person name="Carey S."/>
            <person name="Hinshaw L."/>
            <person name="Karasin A.I."/>
        </authorList>
    </citation>
    <scope>NUCLEOTIDE SEQUENCE [LARGE SCALE GENOMIC DNA]</scope>
    <source>
        <strain evidence="2 3">LZ-22</strain>
    </source>
</reference>
<dbReference type="SUPFAM" id="SSF53474">
    <property type="entry name" value="alpha/beta-Hydrolases"/>
    <property type="match status" value="1"/>
</dbReference>
<evidence type="ECO:0000313" key="3">
    <source>
        <dbReference type="Proteomes" id="UP000199086"/>
    </source>
</evidence>
<evidence type="ECO:0000313" key="2">
    <source>
        <dbReference type="EMBL" id="SDB81872.1"/>
    </source>
</evidence>
<gene>
    <name evidence="2" type="ORF">GA0111570_103358</name>
</gene>
<dbReference type="PANTHER" id="PTHR43194">
    <property type="entry name" value="HYDROLASE ALPHA/BETA FOLD FAMILY"/>
    <property type="match status" value="1"/>
</dbReference>
<dbReference type="InterPro" id="IPR029058">
    <property type="entry name" value="AB_hydrolase_fold"/>
</dbReference>
<dbReference type="Pfam" id="PF12697">
    <property type="entry name" value="Abhydrolase_6"/>
    <property type="match status" value="1"/>
</dbReference>
<dbReference type="RefSeq" id="WP_092608114.1">
    <property type="nucleotide sequence ID" value="NZ_FMYF01000003.1"/>
</dbReference>
<protein>
    <submittedName>
        <fullName evidence="2">Pimeloyl-ACP methyl ester carboxylesterase</fullName>
    </submittedName>
</protein>
<dbReference type="GO" id="GO:0003824">
    <property type="term" value="F:catalytic activity"/>
    <property type="evidence" value="ECO:0007669"/>
    <property type="project" value="UniProtKB-ARBA"/>
</dbReference>
<dbReference type="OrthoDB" id="8957634at2"/>
<dbReference type="PANTHER" id="PTHR43194:SF2">
    <property type="entry name" value="PEROXISOMAL MEMBRANE PROTEIN LPX1"/>
    <property type="match status" value="1"/>
</dbReference>
<dbReference type="Gene3D" id="3.40.50.1820">
    <property type="entry name" value="alpha/beta hydrolase"/>
    <property type="match status" value="1"/>
</dbReference>
<feature type="domain" description="AB hydrolase-1" evidence="1">
    <location>
        <begin position="44"/>
        <end position="268"/>
    </location>
</feature>
<accession>A0A1G6GIN2</accession>
<dbReference type="AlphaFoldDB" id="A0A1G6GIN2"/>
<organism evidence="2 3">
    <name type="scientific">Raineyella antarctica</name>
    <dbReference type="NCBI Taxonomy" id="1577474"/>
    <lineage>
        <taxon>Bacteria</taxon>
        <taxon>Bacillati</taxon>
        <taxon>Actinomycetota</taxon>
        <taxon>Actinomycetes</taxon>
        <taxon>Propionibacteriales</taxon>
        <taxon>Propionibacteriaceae</taxon>
        <taxon>Raineyella</taxon>
    </lineage>
</organism>
<proteinExistence type="predicted"/>
<name>A0A1G6GIN2_9ACTN</name>
<evidence type="ECO:0000259" key="1">
    <source>
        <dbReference type="Pfam" id="PF12697"/>
    </source>
</evidence>
<keyword evidence="3" id="KW-1185">Reference proteome</keyword>
<sequence length="279" mass="30121">MGTRSEHTSEHRRVCIQGGELDTLLTGEGEPVLVIPTAVNPYELAPLARLLADTERYRVVQYRRRGSGGSSHVQLGGTIAEEAADAAAILRELGMGRAHVVGASYSSAIALELAEARPDLVHTLTVYEPPPTYTPNAAEFRSRNADLLEQEQAIGAVETLHAFERALDGPEWRTEIERLVPGSVAAIDAEADLFFAHDIPALLAWEFDADRAGRIPCPVLCLRGTTSGPWFQQSTGLLAQWLPEARTVVIEGADHSACLNRAADVAAAILDFMTEHPIG</sequence>
<dbReference type="STRING" id="1577474.GA0111570_103358"/>